<keyword evidence="1" id="KW-1133">Transmembrane helix</keyword>
<dbReference type="InterPro" id="IPR044925">
    <property type="entry name" value="His-Me_finger_sf"/>
</dbReference>
<comment type="caution">
    <text evidence="4">The sequence shown here is derived from an EMBL/GenBank/DDBJ whole genome shotgun (WGS) entry which is preliminary data.</text>
</comment>
<dbReference type="InterPro" id="IPR020821">
    <property type="entry name" value="ENPP1-3/EXOG-like_nuc-like"/>
</dbReference>
<dbReference type="InterPro" id="IPR044929">
    <property type="entry name" value="DNA/RNA_non-sp_Endonuclease_sf"/>
</dbReference>
<dbReference type="GO" id="GO:0004519">
    <property type="term" value="F:endonuclease activity"/>
    <property type="evidence" value="ECO:0007669"/>
    <property type="project" value="UniProtKB-KW"/>
</dbReference>
<sequence>MISSLPFVRRQVRNVGVSLLFVLVASGLWYWQEQDVRDRLSWMGVTTWDEPGLTNLHRVLRNEGVLIGWSDVRVNPLWVSYRLHRVDDTKIGPRPDFRRDWRTLWPIMPDSYFGSGYDRGHLAPNYAIARVHGAEAQRDTFLMSNISPQRPDLNRRLWQRLEEVVIDHFVPRFGAVQVITGPVFPVDWLGNVFHRVGLVEVPQAFYKIVVVPGERPKALAFLMPQTVQGNEPLDRFLVSIDEVEARTGLNFFPLLPDNVEIVLEAEVRSGGWALDKVARLPSRY</sequence>
<accession>A0ABV7M610</accession>
<evidence type="ECO:0000259" key="2">
    <source>
        <dbReference type="SMART" id="SM00477"/>
    </source>
</evidence>
<dbReference type="InterPro" id="IPR040255">
    <property type="entry name" value="Non-specific_endonuclease"/>
</dbReference>
<feature type="transmembrane region" description="Helical" evidence="1">
    <location>
        <begin position="12"/>
        <end position="31"/>
    </location>
</feature>
<keyword evidence="1" id="KW-0472">Membrane</keyword>
<evidence type="ECO:0000259" key="3">
    <source>
        <dbReference type="SMART" id="SM00892"/>
    </source>
</evidence>
<dbReference type="Proteomes" id="UP001595640">
    <property type="component" value="Unassembled WGS sequence"/>
</dbReference>
<organism evidence="4 5">
    <name type="scientific">Modicisalibacter luteus</name>
    <dbReference type="NCBI Taxonomy" id="453962"/>
    <lineage>
        <taxon>Bacteria</taxon>
        <taxon>Pseudomonadati</taxon>
        <taxon>Pseudomonadota</taxon>
        <taxon>Gammaproteobacteria</taxon>
        <taxon>Oceanospirillales</taxon>
        <taxon>Halomonadaceae</taxon>
        <taxon>Modicisalibacter</taxon>
    </lineage>
</organism>
<dbReference type="PANTHER" id="PTHR13966">
    <property type="entry name" value="ENDONUCLEASE RELATED"/>
    <property type="match status" value="1"/>
</dbReference>
<keyword evidence="4" id="KW-0255">Endonuclease</keyword>
<evidence type="ECO:0000313" key="4">
    <source>
        <dbReference type="EMBL" id="MFC3294313.1"/>
    </source>
</evidence>
<dbReference type="Gene3D" id="3.40.570.10">
    <property type="entry name" value="Extracellular Endonuclease, subunit A"/>
    <property type="match status" value="1"/>
</dbReference>
<dbReference type="SMART" id="SM00892">
    <property type="entry name" value="Endonuclease_NS"/>
    <property type="match status" value="1"/>
</dbReference>
<evidence type="ECO:0000256" key="1">
    <source>
        <dbReference type="SAM" id="Phobius"/>
    </source>
</evidence>
<keyword evidence="4" id="KW-0540">Nuclease</keyword>
<keyword evidence="1" id="KW-0812">Transmembrane</keyword>
<keyword evidence="5" id="KW-1185">Reference proteome</keyword>
<evidence type="ECO:0000313" key="5">
    <source>
        <dbReference type="Proteomes" id="UP001595640"/>
    </source>
</evidence>
<dbReference type="EMBL" id="JBHRUH010000050">
    <property type="protein sequence ID" value="MFC3294313.1"/>
    <property type="molecule type" value="Genomic_DNA"/>
</dbReference>
<dbReference type="SMART" id="SM00477">
    <property type="entry name" value="NUC"/>
    <property type="match status" value="1"/>
</dbReference>
<proteinExistence type="predicted"/>
<dbReference type="Pfam" id="PF01223">
    <property type="entry name" value="Endonuclease_NS"/>
    <property type="match status" value="1"/>
</dbReference>
<dbReference type="PANTHER" id="PTHR13966:SF5">
    <property type="entry name" value="ENDONUCLEASE G, MITOCHONDRIAL"/>
    <property type="match status" value="1"/>
</dbReference>
<dbReference type="SUPFAM" id="SSF54060">
    <property type="entry name" value="His-Me finger endonucleases"/>
    <property type="match status" value="1"/>
</dbReference>
<keyword evidence="4" id="KW-0378">Hydrolase</keyword>
<protein>
    <submittedName>
        <fullName evidence="4">DNA/RNA non-specific endonuclease</fullName>
    </submittedName>
</protein>
<dbReference type="InterPro" id="IPR001604">
    <property type="entry name" value="Endo_G_ENPP1-like_dom"/>
</dbReference>
<feature type="domain" description="DNA/RNA non-specific endonuclease/pyrophosphatase/phosphodiesterase" evidence="3">
    <location>
        <begin position="61"/>
        <end position="258"/>
    </location>
</feature>
<feature type="domain" description="ENPP1-3/EXOG-like endonuclease/phosphodiesterase" evidence="2">
    <location>
        <begin position="62"/>
        <end position="258"/>
    </location>
</feature>
<dbReference type="RefSeq" id="WP_019016913.1">
    <property type="nucleotide sequence ID" value="NZ_BMXD01000004.1"/>
</dbReference>
<reference evidence="5" key="1">
    <citation type="journal article" date="2019" name="Int. J. Syst. Evol. Microbiol.">
        <title>The Global Catalogue of Microorganisms (GCM) 10K type strain sequencing project: providing services to taxonomists for standard genome sequencing and annotation.</title>
        <authorList>
            <consortium name="The Broad Institute Genomics Platform"/>
            <consortium name="The Broad Institute Genome Sequencing Center for Infectious Disease"/>
            <person name="Wu L."/>
            <person name="Ma J."/>
        </authorList>
    </citation>
    <scope>NUCLEOTIDE SEQUENCE [LARGE SCALE GENOMIC DNA]</scope>
    <source>
        <strain evidence="5">KCTC 12847</strain>
    </source>
</reference>
<gene>
    <name evidence="4" type="ORF">ACFOEI_19970</name>
</gene>
<name>A0ABV7M610_9GAMM</name>